<evidence type="ECO:0000256" key="8">
    <source>
        <dbReference type="ARBA" id="ARBA00022989"/>
    </source>
</evidence>
<reference evidence="12 13" key="1">
    <citation type="journal article" date="2015" name="Genome Announc.">
        <title>Complete Genome Sequence of a Novel Bacterium within the Family Rhodocyclaceae That Degrades Polycyclic Aromatic Hydrocarbons.</title>
        <authorList>
            <person name="Singleton D.R."/>
            <person name="Dickey A.N."/>
            <person name="Scholl E.H."/>
            <person name="Wright F.A."/>
            <person name="Aitken M.D."/>
        </authorList>
    </citation>
    <scope>NUCLEOTIDE SEQUENCE [LARGE SCALE GENOMIC DNA]</scope>
    <source>
        <strain evidence="13">PG1-Ca6</strain>
    </source>
</reference>
<dbReference type="InterPro" id="IPR050428">
    <property type="entry name" value="TCS_sensor_his_kinase"/>
</dbReference>
<dbReference type="PANTHER" id="PTHR45436:SF15">
    <property type="entry name" value="SENSOR HISTIDINE KINASE CUSS"/>
    <property type="match status" value="1"/>
</dbReference>
<dbReference type="Pfam" id="PF02518">
    <property type="entry name" value="HATPase_c"/>
    <property type="match status" value="1"/>
</dbReference>
<sequence length="434" mass="47175">MKRSLQRRLSLMLGGAILLSGLVAAAASFILAYGEAKEFQDDMLRQTALLVTRNIGISTQIGARDKNRAGVTLGNSESRISVIRLPSDPRPDWLTGDLASGFHTLAAGGERLRLFVRKDTPGKTTVVAQPTDTRDEIAMNSALRTLVPLLLLLPVMTWLIVRIVRSELAPVNDLTSHLDAQPADRPRPLSDEEVPDEITPFVHAINRLLKRVSDLMSQQRRFIADAAHELRSPLTALSIQAQNLKQAGSLENMRERILPLQAGIERARQLTEQLLSLARTQAGALETTDVDVSTMARELIAEYLPMAEAKGIDLGLDEAAPLMLSAAPETLRLVLKNALENGLKYVPEGGEVTLRLYSDDASAIIEIVDNGPGIPVSERKRVFDPFYRLPEATSEGSGLGLAIAAEASASLGGCVSLLDRPEGCGLVFRYRQGR</sequence>
<dbReference type="GO" id="GO:0005886">
    <property type="term" value="C:plasma membrane"/>
    <property type="evidence" value="ECO:0007669"/>
    <property type="project" value="TreeGrafter"/>
</dbReference>
<dbReference type="RefSeq" id="WP_202635766.1">
    <property type="nucleotide sequence ID" value="NZ_CP010554.1"/>
</dbReference>
<evidence type="ECO:0000256" key="9">
    <source>
        <dbReference type="ARBA" id="ARBA00023012"/>
    </source>
</evidence>
<keyword evidence="7 12" id="KW-0418">Kinase</keyword>
<dbReference type="Gene3D" id="3.30.565.10">
    <property type="entry name" value="Histidine kinase-like ATPase, C-terminal domain"/>
    <property type="match status" value="1"/>
</dbReference>
<keyword evidence="13" id="KW-1185">Reference proteome</keyword>
<keyword evidence="10" id="KW-0472">Membrane</keyword>
<evidence type="ECO:0000313" key="13">
    <source>
        <dbReference type="Proteomes" id="UP000061603"/>
    </source>
</evidence>
<gene>
    <name evidence="12" type="ORF">PG1C_01910</name>
</gene>
<proteinExistence type="predicted"/>
<dbReference type="InterPro" id="IPR036890">
    <property type="entry name" value="HATPase_C_sf"/>
</dbReference>
<dbReference type="Pfam" id="PF00512">
    <property type="entry name" value="HisKA"/>
    <property type="match status" value="1"/>
</dbReference>
<evidence type="ECO:0000256" key="1">
    <source>
        <dbReference type="ARBA" id="ARBA00000085"/>
    </source>
</evidence>
<dbReference type="HOGENOM" id="CLU_000445_89_37_4"/>
<dbReference type="KEGG" id="rbu:PG1C_01910"/>
<keyword evidence="5" id="KW-0808">Transferase</keyword>
<evidence type="ECO:0000256" key="2">
    <source>
        <dbReference type="ARBA" id="ARBA00004141"/>
    </source>
</evidence>
<evidence type="ECO:0000256" key="10">
    <source>
        <dbReference type="ARBA" id="ARBA00023136"/>
    </source>
</evidence>
<keyword evidence="8" id="KW-1133">Transmembrane helix</keyword>
<comment type="catalytic activity">
    <reaction evidence="1">
        <text>ATP + protein L-histidine = ADP + protein N-phospho-L-histidine.</text>
        <dbReference type="EC" id="2.7.13.3"/>
    </reaction>
</comment>
<dbReference type="InterPro" id="IPR005467">
    <property type="entry name" value="His_kinase_dom"/>
</dbReference>
<organism evidence="12 13">
    <name type="scientific">Rugosibacter aromaticivorans</name>
    <dbReference type="NCBI Taxonomy" id="1565605"/>
    <lineage>
        <taxon>Bacteria</taxon>
        <taxon>Pseudomonadati</taxon>
        <taxon>Pseudomonadota</taxon>
        <taxon>Betaproteobacteria</taxon>
        <taxon>Nitrosomonadales</taxon>
        <taxon>Sterolibacteriaceae</taxon>
        <taxon>Rugosibacter</taxon>
    </lineage>
</organism>
<accession>A0A0C5J770</accession>
<dbReference type="PROSITE" id="PS50109">
    <property type="entry name" value="HIS_KIN"/>
    <property type="match status" value="1"/>
</dbReference>
<evidence type="ECO:0000256" key="6">
    <source>
        <dbReference type="ARBA" id="ARBA00022692"/>
    </source>
</evidence>
<dbReference type="InterPro" id="IPR036097">
    <property type="entry name" value="HisK_dim/P_sf"/>
</dbReference>
<feature type="domain" description="Histidine kinase" evidence="11">
    <location>
        <begin position="225"/>
        <end position="434"/>
    </location>
</feature>
<dbReference type="SMART" id="SM00387">
    <property type="entry name" value="HATPase_c"/>
    <property type="match status" value="1"/>
</dbReference>
<dbReference type="Proteomes" id="UP000061603">
    <property type="component" value="Chromosome"/>
</dbReference>
<evidence type="ECO:0000256" key="5">
    <source>
        <dbReference type="ARBA" id="ARBA00022679"/>
    </source>
</evidence>
<comment type="subcellular location">
    <subcellularLocation>
        <location evidence="2">Membrane</location>
        <topology evidence="2">Multi-pass membrane protein</topology>
    </subcellularLocation>
</comment>
<evidence type="ECO:0000256" key="4">
    <source>
        <dbReference type="ARBA" id="ARBA00022553"/>
    </source>
</evidence>
<keyword evidence="6" id="KW-0812">Transmembrane</keyword>
<dbReference type="AlphaFoldDB" id="A0A0C5J770"/>
<dbReference type="CDD" id="cd00082">
    <property type="entry name" value="HisKA"/>
    <property type="match status" value="1"/>
</dbReference>
<dbReference type="SMART" id="SM00388">
    <property type="entry name" value="HisKA"/>
    <property type="match status" value="1"/>
</dbReference>
<dbReference type="STRING" id="1565605.PG1C_01910"/>
<dbReference type="EMBL" id="CP010554">
    <property type="protein sequence ID" value="AJP47558.1"/>
    <property type="molecule type" value="Genomic_DNA"/>
</dbReference>
<dbReference type="CDD" id="cd00075">
    <property type="entry name" value="HATPase"/>
    <property type="match status" value="1"/>
</dbReference>
<evidence type="ECO:0000259" key="11">
    <source>
        <dbReference type="PROSITE" id="PS50109"/>
    </source>
</evidence>
<dbReference type="PRINTS" id="PR00344">
    <property type="entry name" value="BCTRLSENSOR"/>
</dbReference>
<dbReference type="InterPro" id="IPR003661">
    <property type="entry name" value="HisK_dim/P_dom"/>
</dbReference>
<keyword evidence="4" id="KW-0597">Phosphoprotein</keyword>
<dbReference type="PANTHER" id="PTHR45436">
    <property type="entry name" value="SENSOR HISTIDINE KINASE YKOH"/>
    <property type="match status" value="1"/>
</dbReference>
<protein>
    <recommendedName>
        <fullName evidence="3">histidine kinase</fullName>
        <ecNumber evidence="3">2.7.13.3</ecNumber>
    </recommendedName>
</protein>
<dbReference type="InterPro" id="IPR004358">
    <property type="entry name" value="Sig_transdc_His_kin-like_C"/>
</dbReference>
<dbReference type="EC" id="2.7.13.3" evidence="3"/>
<evidence type="ECO:0000313" key="12">
    <source>
        <dbReference type="EMBL" id="AJP47558.1"/>
    </source>
</evidence>
<dbReference type="SUPFAM" id="SSF47384">
    <property type="entry name" value="Homodimeric domain of signal transducing histidine kinase"/>
    <property type="match status" value="1"/>
</dbReference>
<name>A0A0C5J770_9PROT</name>
<dbReference type="InterPro" id="IPR003594">
    <property type="entry name" value="HATPase_dom"/>
</dbReference>
<dbReference type="GO" id="GO:0000155">
    <property type="term" value="F:phosphorelay sensor kinase activity"/>
    <property type="evidence" value="ECO:0007669"/>
    <property type="project" value="InterPro"/>
</dbReference>
<evidence type="ECO:0000256" key="3">
    <source>
        <dbReference type="ARBA" id="ARBA00012438"/>
    </source>
</evidence>
<evidence type="ECO:0000256" key="7">
    <source>
        <dbReference type="ARBA" id="ARBA00022777"/>
    </source>
</evidence>
<dbReference type="SUPFAM" id="SSF55874">
    <property type="entry name" value="ATPase domain of HSP90 chaperone/DNA topoisomerase II/histidine kinase"/>
    <property type="match status" value="1"/>
</dbReference>
<keyword evidence="9" id="KW-0902">Two-component regulatory system</keyword>
<dbReference type="Gene3D" id="1.10.287.130">
    <property type="match status" value="1"/>
</dbReference>